<dbReference type="EnsemblMetazoa" id="ISCW003067-RA">
    <property type="protein sequence ID" value="ISCW003067-PA"/>
    <property type="gene ID" value="ISCW003067"/>
</dbReference>
<organism>
    <name type="scientific">Ixodes scapularis</name>
    <name type="common">Black-legged tick</name>
    <name type="synonym">Deer tick</name>
    <dbReference type="NCBI Taxonomy" id="6945"/>
    <lineage>
        <taxon>Eukaryota</taxon>
        <taxon>Metazoa</taxon>
        <taxon>Ecdysozoa</taxon>
        <taxon>Arthropoda</taxon>
        <taxon>Chelicerata</taxon>
        <taxon>Arachnida</taxon>
        <taxon>Acari</taxon>
        <taxon>Parasitiformes</taxon>
        <taxon>Ixodida</taxon>
        <taxon>Ixodoidea</taxon>
        <taxon>Ixodidae</taxon>
        <taxon>Ixodinae</taxon>
        <taxon>Ixodes</taxon>
    </lineage>
</organism>
<comment type="catalytic activity">
    <reaction evidence="10">
        <text>a very-long-chain acyl-CoA + malonyl-CoA + H(+) = a very-long-chain 3-oxoacyl-CoA + CO2 + CoA</text>
        <dbReference type="Rhea" id="RHEA:32727"/>
        <dbReference type="ChEBI" id="CHEBI:15378"/>
        <dbReference type="ChEBI" id="CHEBI:16526"/>
        <dbReference type="ChEBI" id="CHEBI:57287"/>
        <dbReference type="ChEBI" id="CHEBI:57384"/>
        <dbReference type="ChEBI" id="CHEBI:90725"/>
        <dbReference type="ChEBI" id="CHEBI:90736"/>
        <dbReference type="EC" id="2.3.1.199"/>
    </reaction>
</comment>
<evidence type="ECO:0000256" key="6">
    <source>
        <dbReference type="ARBA" id="ARBA00022989"/>
    </source>
</evidence>
<evidence type="ECO:0000256" key="4">
    <source>
        <dbReference type="ARBA" id="ARBA00022692"/>
    </source>
</evidence>
<keyword evidence="13" id="KW-1185">Reference proteome</keyword>
<evidence type="ECO:0000256" key="3">
    <source>
        <dbReference type="ARBA" id="ARBA00022679"/>
    </source>
</evidence>
<feature type="transmembrane region" description="Helical" evidence="10">
    <location>
        <begin position="23"/>
        <end position="44"/>
    </location>
</feature>
<dbReference type="KEGG" id="isc:8025980"/>
<keyword evidence="4 10" id="KW-0812">Transmembrane</keyword>
<keyword evidence="3 10" id="KW-0808">Transferase</keyword>
<accession>B7P831</accession>
<dbReference type="PANTHER" id="PTHR11157:SF69">
    <property type="entry name" value="ELONGATION OF VERY LONG CHAIN FATTY ACIDS PROTEIN 7"/>
    <property type="match status" value="1"/>
</dbReference>
<reference evidence="11 13" key="1">
    <citation type="submission" date="2008-03" db="EMBL/GenBank/DDBJ databases">
        <title>Annotation of Ixodes scapularis.</title>
        <authorList>
            <consortium name="Ixodes scapularis Genome Project Consortium"/>
            <person name="Caler E."/>
            <person name="Hannick L.I."/>
            <person name="Bidwell S."/>
            <person name="Joardar V."/>
            <person name="Thiagarajan M."/>
            <person name="Amedeo P."/>
            <person name="Galinsky K.J."/>
            <person name="Schobel S."/>
            <person name="Inman J."/>
            <person name="Hostetler J."/>
            <person name="Miller J."/>
            <person name="Hammond M."/>
            <person name="Megy K."/>
            <person name="Lawson D."/>
            <person name="Kodira C."/>
            <person name="Sutton G."/>
            <person name="Meyer J."/>
            <person name="Hill C.A."/>
            <person name="Birren B."/>
            <person name="Nene V."/>
            <person name="Collins F."/>
            <person name="Alarcon-Chaidez F."/>
            <person name="Wikel S."/>
            <person name="Strausberg R."/>
        </authorList>
    </citation>
    <scope>NUCLEOTIDE SEQUENCE [LARGE SCALE GENOMIC DNA]</scope>
    <source>
        <strain evidence="13">Wikel</strain>
        <strain evidence="11">Wikel colony</strain>
    </source>
</reference>
<feature type="transmembrane region" description="Helical" evidence="10">
    <location>
        <begin position="236"/>
        <end position="256"/>
    </location>
</feature>
<evidence type="ECO:0000256" key="8">
    <source>
        <dbReference type="ARBA" id="ARBA00023136"/>
    </source>
</evidence>
<keyword evidence="2 10" id="KW-0444">Lipid biosynthesis</keyword>
<dbReference type="GO" id="GO:0034625">
    <property type="term" value="P:fatty acid elongation, monounsaturated fatty acid"/>
    <property type="evidence" value="ECO:0000318"/>
    <property type="project" value="GO_Central"/>
</dbReference>
<evidence type="ECO:0000313" key="12">
    <source>
        <dbReference type="EnsemblMetazoa" id="ISCW003067-PA"/>
    </source>
</evidence>
<gene>
    <name evidence="12" type="primary">8025980</name>
    <name evidence="11" type="ORF">IscW_ISCW003067</name>
</gene>
<dbReference type="OMA" id="REPCERI"/>
<comment type="similarity">
    <text evidence="10">Belongs to the ELO family.</text>
</comment>
<evidence type="ECO:0000256" key="5">
    <source>
        <dbReference type="ARBA" id="ARBA00022832"/>
    </source>
</evidence>
<evidence type="ECO:0000256" key="2">
    <source>
        <dbReference type="ARBA" id="ARBA00022516"/>
    </source>
</evidence>
<dbReference type="PANTHER" id="PTHR11157">
    <property type="entry name" value="FATTY ACID ACYL TRANSFERASE-RELATED"/>
    <property type="match status" value="1"/>
</dbReference>
<dbReference type="OrthoDB" id="434092at2759"/>
<dbReference type="EMBL" id="ABJB010211980">
    <property type="status" value="NOT_ANNOTATED_CDS"/>
    <property type="molecule type" value="Genomic_DNA"/>
</dbReference>
<keyword evidence="7 10" id="KW-0443">Lipid metabolism</keyword>
<keyword evidence="8 10" id="KW-0472">Membrane</keyword>
<proteinExistence type="inferred from homology"/>
<evidence type="ECO:0000313" key="13">
    <source>
        <dbReference type="Proteomes" id="UP000001555"/>
    </source>
</evidence>
<sequence length="276" mass="32402">MSSMNYNNFNASNFLPIRDPRTIGWTLVGNVPFLMTLLSGYVYLVKCAGPRFMKNREPCERIKPVIQLYNASMVLLNIYFVKNFFTRSYFGGGYDIVCQGIDFQKNDRISQEFLELCWWYFWVRVADFLDTVFFVLRKKDSHVSFLHVAHHVLVVFNGWYGLTFGPDGQAASALIFNGFVHVVMYAYYFLSLLGPAVRPYLWWKRYLTLFQMVQFVVIMIHNIIPLIRDCSYPRGHTIIGLPQGVFFITMFIRFYAKAYRGKQISPRESNRRQKAQ</sequence>
<dbReference type="InParanoid" id="B7P831"/>
<evidence type="ECO:0000256" key="1">
    <source>
        <dbReference type="ARBA" id="ARBA00004141"/>
    </source>
</evidence>
<protein>
    <recommendedName>
        <fullName evidence="10">Elongation of very long chain fatty acids protein</fullName>
        <ecNumber evidence="10">2.3.1.199</ecNumber>
    </recommendedName>
    <alternativeName>
        <fullName evidence="10">Very-long-chain 3-oxoacyl-CoA synthase</fullName>
    </alternativeName>
</protein>
<dbReference type="EC" id="2.3.1.199" evidence="10"/>
<keyword evidence="9 10" id="KW-0275">Fatty acid biosynthesis</keyword>
<dbReference type="Pfam" id="PF01151">
    <property type="entry name" value="ELO"/>
    <property type="match status" value="1"/>
</dbReference>
<feature type="transmembrane region" description="Helical" evidence="10">
    <location>
        <begin position="143"/>
        <end position="162"/>
    </location>
</feature>
<keyword evidence="5 10" id="KW-0276">Fatty acid metabolism</keyword>
<comment type="subcellular location">
    <subcellularLocation>
        <location evidence="1">Membrane</location>
        <topology evidence="1">Multi-pass membrane protein</topology>
    </subcellularLocation>
</comment>
<dbReference type="VEuPathDB" id="VectorBase:ISCW003067"/>
<reference evidence="12" key="2">
    <citation type="submission" date="2020-05" db="UniProtKB">
        <authorList>
            <consortium name="EnsemblMetazoa"/>
        </authorList>
    </citation>
    <scope>IDENTIFICATION</scope>
    <source>
        <strain evidence="12">wikel</strain>
    </source>
</reference>
<feature type="transmembrane region" description="Helical" evidence="10">
    <location>
        <begin position="206"/>
        <end position="224"/>
    </location>
</feature>
<dbReference type="HOGENOM" id="CLU_048483_0_1_1"/>
<dbReference type="Proteomes" id="UP000001555">
    <property type="component" value="Unassembled WGS sequence"/>
</dbReference>
<dbReference type="GO" id="GO:0034626">
    <property type="term" value="P:fatty acid elongation, polyunsaturated fatty acid"/>
    <property type="evidence" value="ECO:0000318"/>
    <property type="project" value="GO_Central"/>
</dbReference>
<dbReference type="GO" id="GO:0005789">
    <property type="term" value="C:endoplasmic reticulum membrane"/>
    <property type="evidence" value="ECO:0000318"/>
    <property type="project" value="GO_Central"/>
</dbReference>
<name>B7P831_IXOSC</name>
<dbReference type="GO" id="GO:0030148">
    <property type="term" value="P:sphingolipid biosynthetic process"/>
    <property type="evidence" value="ECO:0000318"/>
    <property type="project" value="GO_Central"/>
</dbReference>
<dbReference type="VEuPathDB" id="VectorBase:ISCI003067"/>
<dbReference type="GO" id="GO:0019367">
    <property type="term" value="P:fatty acid elongation, saturated fatty acid"/>
    <property type="evidence" value="ECO:0000318"/>
    <property type="project" value="GO_Central"/>
</dbReference>
<dbReference type="PaxDb" id="6945-B7P831"/>
<evidence type="ECO:0000256" key="9">
    <source>
        <dbReference type="ARBA" id="ARBA00023160"/>
    </source>
</evidence>
<dbReference type="AlphaFoldDB" id="B7P831"/>
<dbReference type="InterPro" id="IPR002076">
    <property type="entry name" value="ELO_fam"/>
</dbReference>
<dbReference type="STRING" id="6945.B7P831"/>
<keyword evidence="6 10" id="KW-1133">Transmembrane helix</keyword>
<evidence type="ECO:0000256" key="10">
    <source>
        <dbReference type="RuleBase" id="RU361115"/>
    </source>
</evidence>
<evidence type="ECO:0000256" key="7">
    <source>
        <dbReference type="ARBA" id="ARBA00023098"/>
    </source>
</evidence>
<dbReference type="GO" id="GO:0042761">
    <property type="term" value="P:very long-chain fatty acid biosynthetic process"/>
    <property type="evidence" value="ECO:0000318"/>
    <property type="project" value="GO_Central"/>
</dbReference>
<feature type="transmembrane region" description="Helical" evidence="10">
    <location>
        <begin position="174"/>
        <end position="194"/>
    </location>
</feature>
<evidence type="ECO:0000313" key="11">
    <source>
        <dbReference type="EMBL" id="EEC02753.1"/>
    </source>
</evidence>
<dbReference type="VEuPathDB" id="VectorBase:ISCP_028942"/>
<dbReference type="GO" id="GO:0009922">
    <property type="term" value="F:fatty acid elongase activity"/>
    <property type="evidence" value="ECO:0000318"/>
    <property type="project" value="GO_Central"/>
</dbReference>
<dbReference type="EMBL" id="DS655061">
    <property type="protein sequence ID" value="EEC02753.1"/>
    <property type="molecule type" value="Genomic_DNA"/>
</dbReference>